<accession>A0A5R9F2C7</accession>
<dbReference type="SUPFAM" id="SSF53474">
    <property type="entry name" value="alpha/beta-Hydrolases"/>
    <property type="match status" value="1"/>
</dbReference>
<name>A0A5R9F2C7_9BACL</name>
<dbReference type="InterPro" id="IPR029058">
    <property type="entry name" value="AB_hydrolase_fold"/>
</dbReference>
<dbReference type="OrthoDB" id="2986585at2"/>
<organism evidence="1 2">
    <name type="scientific">Exobacillus caeni</name>
    <dbReference type="NCBI Taxonomy" id="2574798"/>
    <lineage>
        <taxon>Bacteria</taxon>
        <taxon>Bacillati</taxon>
        <taxon>Bacillota</taxon>
        <taxon>Bacilli</taxon>
        <taxon>Bacillales</taxon>
        <taxon>Guptibacillaceae</taxon>
        <taxon>Exobacillus</taxon>
    </lineage>
</organism>
<keyword evidence="2" id="KW-1185">Reference proteome</keyword>
<dbReference type="RefSeq" id="WP_138125275.1">
    <property type="nucleotide sequence ID" value="NZ_SWLG01000005.1"/>
</dbReference>
<reference evidence="1 2" key="1">
    <citation type="submission" date="2019-04" db="EMBL/GenBank/DDBJ databases">
        <title>Bacillus caeni sp. nov., a bacterium isolated from mangrove sediment.</title>
        <authorList>
            <person name="Huang H."/>
            <person name="Mo K."/>
            <person name="Hu Y."/>
        </authorList>
    </citation>
    <scope>NUCLEOTIDE SEQUENCE [LARGE SCALE GENOMIC DNA]</scope>
    <source>
        <strain evidence="1 2">HB172195</strain>
    </source>
</reference>
<dbReference type="AlphaFoldDB" id="A0A5R9F2C7"/>
<dbReference type="Proteomes" id="UP000308230">
    <property type="component" value="Unassembled WGS sequence"/>
</dbReference>
<proteinExistence type="predicted"/>
<dbReference type="GO" id="GO:0016787">
    <property type="term" value="F:hydrolase activity"/>
    <property type="evidence" value="ECO:0007669"/>
    <property type="project" value="UniProtKB-KW"/>
</dbReference>
<protein>
    <submittedName>
        <fullName evidence="1">Alpha/beta hydrolase</fullName>
    </submittedName>
</protein>
<dbReference type="Gene3D" id="3.40.50.1820">
    <property type="entry name" value="alpha/beta hydrolase"/>
    <property type="match status" value="1"/>
</dbReference>
<comment type="caution">
    <text evidence="1">The sequence shown here is derived from an EMBL/GenBank/DDBJ whole genome shotgun (WGS) entry which is preliminary data.</text>
</comment>
<keyword evidence="1" id="KW-0378">Hydrolase</keyword>
<dbReference type="EMBL" id="SWLG01000005">
    <property type="protein sequence ID" value="TLS37822.1"/>
    <property type="molecule type" value="Genomic_DNA"/>
</dbReference>
<gene>
    <name evidence="1" type="ORF">FCL54_08360</name>
</gene>
<evidence type="ECO:0000313" key="1">
    <source>
        <dbReference type="EMBL" id="TLS37822.1"/>
    </source>
</evidence>
<sequence>MGIRERYLSLDKEWNIIHLPEQPNGFSVFILGDINHFVDQKTSFWIQNHYRYGIIKDLLNKGYTVFYSNLYGRNWGSPKAIELAKKLYQIIMRQETLNYRIHILAEGMGALTALHLMEDMPESIRSAVFINPCLDLNKHIKQEQENKLFYKRLLKEISEAYEVTNEQLRSIILEMKPIEPVERPVKIWHKPSRSLFSLSQSRNFEEFRKKAGSPIELSLISEQRNTIGKAISRFYGSHEKKL</sequence>
<evidence type="ECO:0000313" key="2">
    <source>
        <dbReference type="Proteomes" id="UP000308230"/>
    </source>
</evidence>